<protein>
    <submittedName>
        <fullName evidence="2">Uncharacterized protein</fullName>
    </submittedName>
</protein>
<dbReference type="EMBL" id="CP144695">
    <property type="protein sequence ID" value="WVZ08950.1"/>
    <property type="molecule type" value="Genomic_DNA"/>
</dbReference>
<feature type="non-terminal residue" evidence="2">
    <location>
        <position position="1"/>
    </location>
</feature>
<keyword evidence="1" id="KW-0812">Transmembrane</keyword>
<reference evidence="2 3" key="1">
    <citation type="journal article" date="2023" name="Life. Sci Alliance">
        <title>Evolutionary insights into 3D genome organization and epigenetic landscape of Vigna mungo.</title>
        <authorList>
            <person name="Junaid A."/>
            <person name="Singh B."/>
            <person name="Bhatia S."/>
        </authorList>
    </citation>
    <scope>NUCLEOTIDE SEQUENCE [LARGE SCALE GENOMIC DNA]</scope>
    <source>
        <strain evidence="2">Urdbean</strain>
    </source>
</reference>
<evidence type="ECO:0000256" key="1">
    <source>
        <dbReference type="SAM" id="Phobius"/>
    </source>
</evidence>
<sequence>MKATIKLWSWVTMKTAIESHYQILPRTNNCDTILNLEERIYSLLFVLLHNKIYIQKLNETTYILNLEEIIYSLLFVFYIIKYIYKSLMKQILILNLGKRIYSLLF</sequence>
<dbReference type="AlphaFoldDB" id="A0AAQ3NHB4"/>
<dbReference type="Proteomes" id="UP001374535">
    <property type="component" value="Chromosome 6"/>
</dbReference>
<proteinExistence type="predicted"/>
<evidence type="ECO:0000313" key="3">
    <source>
        <dbReference type="Proteomes" id="UP001374535"/>
    </source>
</evidence>
<keyword evidence="1" id="KW-0472">Membrane</keyword>
<accession>A0AAQ3NHB4</accession>
<name>A0AAQ3NHB4_VIGMU</name>
<keyword evidence="3" id="KW-1185">Reference proteome</keyword>
<evidence type="ECO:0000313" key="2">
    <source>
        <dbReference type="EMBL" id="WVZ08950.1"/>
    </source>
</evidence>
<feature type="transmembrane region" description="Helical" evidence="1">
    <location>
        <begin position="62"/>
        <end position="84"/>
    </location>
</feature>
<keyword evidence="1" id="KW-1133">Transmembrane helix</keyword>
<organism evidence="2 3">
    <name type="scientific">Vigna mungo</name>
    <name type="common">Black gram</name>
    <name type="synonym">Phaseolus mungo</name>
    <dbReference type="NCBI Taxonomy" id="3915"/>
    <lineage>
        <taxon>Eukaryota</taxon>
        <taxon>Viridiplantae</taxon>
        <taxon>Streptophyta</taxon>
        <taxon>Embryophyta</taxon>
        <taxon>Tracheophyta</taxon>
        <taxon>Spermatophyta</taxon>
        <taxon>Magnoliopsida</taxon>
        <taxon>eudicotyledons</taxon>
        <taxon>Gunneridae</taxon>
        <taxon>Pentapetalae</taxon>
        <taxon>rosids</taxon>
        <taxon>fabids</taxon>
        <taxon>Fabales</taxon>
        <taxon>Fabaceae</taxon>
        <taxon>Papilionoideae</taxon>
        <taxon>50 kb inversion clade</taxon>
        <taxon>NPAAA clade</taxon>
        <taxon>indigoferoid/millettioid clade</taxon>
        <taxon>Phaseoleae</taxon>
        <taxon>Vigna</taxon>
    </lineage>
</organism>
<gene>
    <name evidence="2" type="ORF">V8G54_022296</name>
</gene>